<dbReference type="GO" id="GO:0000976">
    <property type="term" value="F:transcription cis-regulatory region binding"/>
    <property type="evidence" value="ECO:0007669"/>
    <property type="project" value="TreeGrafter"/>
</dbReference>
<gene>
    <name evidence="6" type="ORF">FHS23_002092</name>
</gene>
<name>A0A839S2T6_9PSEU</name>
<dbReference type="SUPFAM" id="SSF46689">
    <property type="entry name" value="Homeodomain-like"/>
    <property type="match status" value="1"/>
</dbReference>
<keyword evidence="1" id="KW-0805">Transcription regulation</keyword>
<evidence type="ECO:0000313" key="6">
    <source>
        <dbReference type="EMBL" id="MBB3051069.1"/>
    </source>
</evidence>
<evidence type="ECO:0000256" key="3">
    <source>
        <dbReference type="ARBA" id="ARBA00023163"/>
    </source>
</evidence>
<dbReference type="Pfam" id="PF00440">
    <property type="entry name" value="TetR_N"/>
    <property type="match status" value="1"/>
</dbReference>
<evidence type="ECO:0000313" key="7">
    <source>
        <dbReference type="Proteomes" id="UP000550714"/>
    </source>
</evidence>
<dbReference type="Gene3D" id="1.10.10.60">
    <property type="entry name" value="Homeodomain-like"/>
    <property type="match status" value="1"/>
</dbReference>
<dbReference type="GO" id="GO:0003700">
    <property type="term" value="F:DNA-binding transcription factor activity"/>
    <property type="evidence" value="ECO:0007669"/>
    <property type="project" value="TreeGrafter"/>
</dbReference>
<dbReference type="EMBL" id="JACHWU010000002">
    <property type="protein sequence ID" value="MBB3051069.1"/>
    <property type="molecule type" value="Genomic_DNA"/>
</dbReference>
<organism evidence="6 7">
    <name type="scientific">Prauserella isguenensis</name>
    <dbReference type="NCBI Taxonomy" id="1470180"/>
    <lineage>
        <taxon>Bacteria</taxon>
        <taxon>Bacillati</taxon>
        <taxon>Actinomycetota</taxon>
        <taxon>Actinomycetes</taxon>
        <taxon>Pseudonocardiales</taxon>
        <taxon>Pseudonocardiaceae</taxon>
        <taxon>Prauserella</taxon>
    </lineage>
</organism>
<dbReference type="AlphaFoldDB" id="A0A839S2T6"/>
<dbReference type="InterPro" id="IPR009057">
    <property type="entry name" value="Homeodomain-like_sf"/>
</dbReference>
<protein>
    <submittedName>
        <fullName evidence="6">AcrR family transcriptional regulator</fullName>
    </submittedName>
</protein>
<dbReference type="InterPro" id="IPR050109">
    <property type="entry name" value="HTH-type_TetR-like_transc_reg"/>
</dbReference>
<evidence type="ECO:0000256" key="2">
    <source>
        <dbReference type="ARBA" id="ARBA00023125"/>
    </source>
</evidence>
<evidence type="ECO:0000256" key="1">
    <source>
        <dbReference type="ARBA" id="ARBA00023015"/>
    </source>
</evidence>
<feature type="domain" description="HTH tetR-type" evidence="5">
    <location>
        <begin position="38"/>
        <end position="84"/>
    </location>
</feature>
<reference evidence="6 7" key="1">
    <citation type="submission" date="2020-08" db="EMBL/GenBank/DDBJ databases">
        <title>Genomic Encyclopedia of Type Strains, Phase III (KMG-III): the genomes of soil and plant-associated and newly described type strains.</title>
        <authorList>
            <person name="Whitman W."/>
        </authorList>
    </citation>
    <scope>NUCLEOTIDE SEQUENCE [LARGE SCALE GENOMIC DNA]</scope>
    <source>
        <strain evidence="6 7">CECT 8577</strain>
    </source>
</reference>
<proteinExistence type="predicted"/>
<dbReference type="InterPro" id="IPR036271">
    <property type="entry name" value="Tet_transcr_reg_TetR-rel_C_sf"/>
</dbReference>
<dbReference type="SUPFAM" id="SSF48498">
    <property type="entry name" value="Tetracyclin repressor-like, C-terminal domain"/>
    <property type="match status" value="1"/>
</dbReference>
<evidence type="ECO:0000256" key="4">
    <source>
        <dbReference type="SAM" id="MobiDB-lite"/>
    </source>
</evidence>
<comment type="caution">
    <text evidence="6">The sequence shown here is derived from an EMBL/GenBank/DDBJ whole genome shotgun (WGS) entry which is preliminary data.</text>
</comment>
<evidence type="ECO:0000259" key="5">
    <source>
        <dbReference type="Pfam" id="PF00440"/>
    </source>
</evidence>
<sequence>MQVTTPPDDTSGADGSDLSTFGAGAGLTPTEDVRRRQIVDATIAVLAELGYAKTSFARIVERAGLSSTRMVSYHFAGKNDLVQATLGTIIDRQDAFVAERLGDEKDLRRLLLGQLAAEVAFVATHPRESTALVEIASHAGTADDADISPHVVYAVRVGRLERQLVQGRRHGVFRDCDPKVMALAMRQAVDGVTLRLRREPDLDLDAYGRELGELFDRAVRAD</sequence>
<dbReference type="PANTHER" id="PTHR30055:SF234">
    <property type="entry name" value="HTH-TYPE TRANSCRIPTIONAL REGULATOR BETI"/>
    <property type="match status" value="1"/>
</dbReference>
<dbReference type="Gene3D" id="1.10.357.10">
    <property type="entry name" value="Tetracycline Repressor, domain 2"/>
    <property type="match status" value="1"/>
</dbReference>
<accession>A0A839S2T6</accession>
<feature type="region of interest" description="Disordered" evidence="4">
    <location>
        <begin position="1"/>
        <end position="27"/>
    </location>
</feature>
<keyword evidence="7" id="KW-1185">Reference proteome</keyword>
<dbReference type="PANTHER" id="PTHR30055">
    <property type="entry name" value="HTH-TYPE TRANSCRIPTIONAL REGULATOR RUTR"/>
    <property type="match status" value="1"/>
</dbReference>
<dbReference type="InterPro" id="IPR001647">
    <property type="entry name" value="HTH_TetR"/>
</dbReference>
<dbReference type="RefSeq" id="WP_183652294.1">
    <property type="nucleotide sequence ID" value="NZ_JACHWU010000002.1"/>
</dbReference>
<dbReference type="Proteomes" id="UP000550714">
    <property type="component" value="Unassembled WGS sequence"/>
</dbReference>
<keyword evidence="3" id="KW-0804">Transcription</keyword>
<keyword evidence="2" id="KW-0238">DNA-binding</keyword>